<protein>
    <recommendedName>
        <fullName evidence="2">Nephrocystin 3-like N-terminal domain-containing protein</fullName>
    </recommendedName>
</protein>
<dbReference type="Pfam" id="PF24883">
    <property type="entry name" value="NPHP3_N"/>
    <property type="match status" value="1"/>
</dbReference>
<evidence type="ECO:0000256" key="1">
    <source>
        <dbReference type="ARBA" id="ARBA00022737"/>
    </source>
</evidence>
<evidence type="ECO:0000259" key="2">
    <source>
        <dbReference type="Pfam" id="PF24883"/>
    </source>
</evidence>
<dbReference type="EMBL" id="KN838595">
    <property type="protein sequence ID" value="KIK02240.1"/>
    <property type="molecule type" value="Genomic_DNA"/>
</dbReference>
<accession>A0A0C9WTB2</accession>
<feature type="domain" description="Nephrocystin 3-like N-terminal" evidence="2">
    <location>
        <begin position="96"/>
        <end position="255"/>
    </location>
</feature>
<reference evidence="4" key="2">
    <citation type="submission" date="2015-01" db="EMBL/GenBank/DDBJ databases">
        <title>Evolutionary Origins and Diversification of the Mycorrhizal Mutualists.</title>
        <authorList>
            <consortium name="DOE Joint Genome Institute"/>
            <consortium name="Mycorrhizal Genomics Consortium"/>
            <person name="Kohler A."/>
            <person name="Kuo A."/>
            <person name="Nagy L.G."/>
            <person name="Floudas D."/>
            <person name="Copeland A."/>
            <person name="Barry K.W."/>
            <person name="Cichocki N."/>
            <person name="Veneault-Fourrey C."/>
            <person name="LaButti K."/>
            <person name="Lindquist E.A."/>
            <person name="Lipzen A."/>
            <person name="Lundell T."/>
            <person name="Morin E."/>
            <person name="Murat C."/>
            <person name="Riley R."/>
            <person name="Ohm R."/>
            <person name="Sun H."/>
            <person name="Tunlid A."/>
            <person name="Henrissat B."/>
            <person name="Grigoriev I.V."/>
            <person name="Hibbett D.S."/>
            <person name="Martin F."/>
        </authorList>
    </citation>
    <scope>NUCLEOTIDE SEQUENCE [LARGE SCALE GENOMIC DNA]</scope>
    <source>
        <strain evidence="4">LaAM-08-1</strain>
    </source>
</reference>
<name>A0A0C9WTB2_9AGAR</name>
<dbReference type="Gene3D" id="3.40.50.300">
    <property type="entry name" value="P-loop containing nucleotide triphosphate hydrolases"/>
    <property type="match status" value="1"/>
</dbReference>
<keyword evidence="4" id="KW-1185">Reference proteome</keyword>
<dbReference type="InterPro" id="IPR056884">
    <property type="entry name" value="NPHP3-like_N"/>
</dbReference>
<dbReference type="STRING" id="1095629.A0A0C9WTB2"/>
<dbReference type="AlphaFoldDB" id="A0A0C9WTB2"/>
<proteinExistence type="predicted"/>
<dbReference type="SUPFAM" id="SSF52540">
    <property type="entry name" value="P-loop containing nucleoside triphosphate hydrolases"/>
    <property type="match status" value="1"/>
</dbReference>
<dbReference type="PANTHER" id="PTHR10039:SF17">
    <property type="entry name" value="FUNGAL STAND N-TERMINAL GOODBYE DOMAIN-CONTAINING PROTEIN-RELATED"/>
    <property type="match status" value="1"/>
</dbReference>
<gene>
    <name evidence="3" type="ORF">K443DRAFT_6290</name>
</gene>
<dbReference type="HOGENOM" id="CLU_000288_6_10_1"/>
<evidence type="ECO:0000313" key="3">
    <source>
        <dbReference type="EMBL" id="KIK02240.1"/>
    </source>
</evidence>
<dbReference type="OrthoDB" id="4760524at2759"/>
<dbReference type="PANTHER" id="PTHR10039">
    <property type="entry name" value="AMELOGENIN"/>
    <property type="match status" value="1"/>
</dbReference>
<keyword evidence="1" id="KW-0677">Repeat</keyword>
<sequence>MPHFENAQIRDIKGGMFYDIRGEARVQVSTGGGLSAFEILHRHVAESAFHDSSARFPPPRCHPDTRKGVISEIMAWHFHGADKDRCGSQSYSGEQAQKKPILWLHAPAGAGKSAIAQSIAEHCSGKPSSLAASFFFSRDVAERNTEKHLVATLAYQIALSIPVTKPFIENAVMDNPCIFSRSLETQFSKLVAEPLIQGFAESPSMPQWPTLILLDGLDECIGNLDGEQKQCAIINAIYATLTCFNIPLQFLIASRPEPHIWNIFKQPDVLSISHYLKLDNSFDCDQDIMAFLCAEFARICTYHPALVPVVSWPSQKAIRHLTFKSSQQFIYAATVVKFVGDPRYNPIQRLDAILSTSTKAPLSPFINLDNLYHRILRAAQLENIDATLTIFSILEFCPKPLTLANIVGFMALSIQDINLLLYNLHSIIRVSDLNSQVKFFHASFSDFLHNQSQAGCYYIGGGDRCAQVVQIFLQVALYEHCQCVNQPGLECHHAYAQQHWFQRLSDAEPNPALFKDLVQYFLKVSKDLDEDCYVVQHIQTCLGATVSVITWLYRFLLDFSYVPQNSGTQVLLDFQGLFDRIIKKLIDKTVRGLIDNLSESGS</sequence>
<organism evidence="3 4">
    <name type="scientific">Laccaria amethystina LaAM-08-1</name>
    <dbReference type="NCBI Taxonomy" id="1095629"/>
    <lineage>
        <taxon>Eukaryota</taxon>
        <taxon>Fungi</taxon>
        <taxon>Dikarya</taxon>
        <taxon>Basidiomycota</taxon>
        <taxon>Agaricomycotina</taxon>
        <taxon>Agaricomycetes</taxon>
        <taxon>Agaricomycetidae</taxon>
        <taxon>Agaricales</taxon>
        <taxon>Agaricineae</taxon>
        <taxon>Hydnangiaceae</taxon>
        <taxon>Laccaria</taxon>
    </lineage>
</organism>
<dbReference type="InterPro" id="IPR027417">
    <property type="entry name" value="P-loop_NTPase"/>
</dbReference>
<evidence type="ECO:0000313" key="4">
    <source>
        <dbReference type="Proteomes" id="UP000054477"/>
    </source>
</evidence>
<reference evidence="3 4" key="1">
    <citation type="submission" date="2014-04" db="EMBL/GenBank/DDBJ databases">
        <authorList>
            <consortium name="DOE Joint Genome Institute"/>
            <person name="Kuo A."/>
            <person name="Kohler A."/>
            <person name="Nagy L.G."/>
            <person name="Floudas D."/>
            <person name="Copeland A."/>
            <person name="Barry K.W."/>
            <person name="Cichocki N."/>
            <person name="Veneault-Fourrey C."/>
            <person name="LaButti K."/>
            <person name="Lindquist E.A."/>
            <person name="Lipzen A."/>
            <person name="Lundell T."/>
            <person name="Morin E."/>
            <person name="Murat C."/>
            <person name="Sun H."/>
            <person name="Tunlid A."/>
            <person name="Henrissat B."/>
            <person name="Grigoriev I.V."/>
            <person name="Hibbett D.S."/>
            <person name="Martin F."/>
            <person name="Nordberg H.P."/>
            <person name="Cantor M.N."/>
            <person name="Hua S.X."/>
        </authorList>
    </citation>
    <scope>NUCLEOTIDE SEQUENCE [LARGE SCALE GENOMIC DNA]</scope>
    <source>
        <strain evidence="3 4">LaAM-08-1</strain>
    </source>
</reference>
<dbReference type="Proteomes" id="UP000054477">
    <property type="component" value="Unassembled WGS sequence"/>
</dbReference>